<accession>A0A1E8FAP1</accession>
<evidence type="ECO:0000313" key="3">
    <source>
        <dbReference type="Proteomes" id="UP000176037"/>
    </source>
</evidence>
<dbReference type="Proteomes" id="UP000176037">
    <property type="component" value="Unassembled WGS sequence"/>
</dbReference>
<keyword evidence="3" id="KW-1185">Reference proteome</keyword>
<dbReference type="EMBL" id="MJIC01000015">
    <property type="protein sequence ID" value="OFI32994.1"/>
    <property type="molecule type" value="Genomic_DNA"/>
</dbReference>
<evidence type="ECO:0008006" key="4">
    <source>
        <dbReference type="Google" id="ProtNLM"/>
    </source>
</evidence>
<feature type="region of interest" description="Disordered" evidence="1">
    <location>
        <begin position="22"/>
        <end position="42"/>
    </location>
</feature>
<comment type="caution">
    <text evidence="2">The sequence shown here is derived from an EMBL/GenBank/DDBJ whole genome shotgun (WGS) entry which is preliminary data.</text>
</comment>
<organism evidence="2 3">
    <name type="scientific">Alteromonas lipolytica</name>
    <dbReference type="NCBI Taxonomy" id="1856405"/>
    <lineage>
        <taxon>Bacteria</taxon>
        <taxon>Pseudomonadati</taxon>
        <taxon>Pseudomonadota</taxon>
        <taxon>Gammaproteobacteria</taxon>
        <taxon>Alteromonadales</taxon>
        <taxon>Alteromonadaceae</taxon>
        <taxon>Alteromonas/Salinimonas group</taxon>
        <taxon>Alteromonas</taxon>
    </lineage>
</organism>
<proteinExistence type="predicted"/>
<sequence>MHKYIPLPAILLLAACGGGGSSETSAPAPAPAPAGNAPAAQVGGGDVATVPASFDFSNFVQQTVSFSVPDDLSGQVNFKLTASWDDKIQDLYLGRSQAGEQISVTVNIPSIIDLVTIEYMAYDVATDTAQVKIMEVAL</sequence>
<dbReference type="AlphaFoldDB" id="A0A1E8FAP1"/>
<reference evidence="2 3" key="1">
    <citation type="submission" date="2016-09" db="EMBL/GenBank/DDBJ databases">
        <title>Alteromonas lipolytica, a new species isolated from sea water.</title>
        <authorList>
            <person name="Wu Y.-H."/>
            <person name="Cheng H."/>
            <person name="Xu X.-W."/>
        </authorList>
    </citation>
    <scope>NUCLEOTIDE SEQUENCE [LARGE SCALE GENOMIC DNA]</scope>
    <source>
        <strain evidence="2 3">JW12</strain>
    </source>
</reference>
<evidence type="ECO:0000313" key="2">
    <source>
        <dbReference type="EMBL" id="OFI32994.1"/>
    </source>
</evidence>
<feature type="compositionally biased region" description="Low complexity" evidence="1">
    <location>
        <begin position="22"/>
        <end position="41"/>
    </location>
</feature>
<dbReference type="STRING" id="1856405.BFC17_01595"/>
<name>A0A1E8FAP1_9ALTE</name>
<dbReference type="PROSITE" id="PS51257">
    <property type="entry name" value="PROKAR_LIPOPROTEIN"/>
    <property type="match status" value="1"/>
</dbReference>
<evidence type="ECO:0000256" key="1">
    <source>
        <dbReference type="SAM" id="MobiDB-lite"/>
    </source>
</evidence>
<dbReference type="RefSeq" id="WP_070177371.1">
    <property type="nucleotide sequence ID" value="NZ_BMJR01000002.1"/>
</dbReference>
<gene>
    <name evidence="2" type="ORF">BFC17_01595</name>
</gene>
<protein>
    <recommendedName>
        <fullName evidence="4">Lipoprotein</fullName>
    </recommendedName>
</protein>